<feature type="compositionally biased region" description="Polar residues" evidence="6">
    <location>
        <begin position="473"/>
        <end position="483"/>
    </location>
</feature>
<dbReference type="PANTHER" id="PTHR14167">
    <property type="entry name" value="SH3 DOMAIN-CONTAINING"/>
    <property type="match status" value="1"/>
</dbReference>
<dbReference type="FunFam" id="2.30.30.40:FF:000001">
    <property type="entry name" value="Sorbin and SH3 domain-containing protein 1 isoform 2"/>
    <property type="match status" value="1"/>
</dbReference>
<feature type="compositionally biased region" description="Polar residues" evidence="6">
    <location>
        <begin position="221"/>
        <end position="240"/>
    </location>
</feature>
<dbReference type="Pfam" id="PF00595">
    <property type="entry name" value="PDZ"/>
    <property type="match status" value="1"/>
</dbReference>
<evidence type="ECO:0000256" key="2">
    <source>
        <dbReference type="ARBA" id="ARBA00022443"/>
    </source>
</evidence>
<feature type="compositionally biased region" description="Polar residues" evidence="6">
    <location>
        <begin position="59"/>
        <end position="88"/>
    </location>
</feature>
<accession>A0AAV2BRY0</accession>
<dbReference type="SUPFAM" id="SSF50156">
    <property type="entry name" value="PDZ domain-like"/>
    <property type="match status" value="1"/>
</dbReference>
<dbReference type="PROSITE" id="PS50002">
    <property type="entry name" value="SH3"/>
    <property type="match status" value="3"/>
</dbReference>
<feature type="region of interest" description="Disordered" evidence="6">
    <location>
        <begin position="454"/>
        <end position="483"/>
    </location>
</feature>
<evidence type="ECO:0000313" key="11">
    <source>
        <dbReference type="Proteomes" id="UP001497382"/>
    </source>
</evidence>
<evidence type="ECO:0000313" key="10">
    <source>
        <dbReference type="EMBL" id="CAL1298379.1"/>
    </source>
</evidence>
<feature type="domain" description="SH3" evidence="7">
    <location>
        <begin position="646"/>
        <end position="705"/>
    </location>
</feature>
<feature type="domain" description="SH3" evidence="7">
    <location>
        <begin position="715"/>
        <end position="774"/>
    </location>
</feature>
<dbReference type="InterPro" id="IPR050384">
    <property type="entry name" value="Endophilin_SH3RF"/>
</dbReference>
<dbReference type="SMART" id="SM00228">
    <property type="entry name" value="PDZ"/>
    <property type="match status" value="1"/>
</dbReference>
<keyword evidence="3" id="KW-0677">Repeat</keyword>
<evidence type="ECO:0000259" key="9">
    <source>
        <dbReference type="PROSITE" id="PS50831"/>
    </source>
</evidence>
<evidence type="ECO:0000259" key="8">
    <source>
        <dbReference type="PROSITE" id="PS50106"/>
    </source>
</evidence>
<dbReference type="Gene3D" id="2.30.42.10">
    <property type="match status" value="1"/>
</dbReference>
<dbReference type="CDD" id="cd11780">
    <property type="entry name" value="SH3_Sorbs_3"/>
    <property type="match status" value="1"/>
</dbReference>
<feature type="compositionally biased region" description="Basic and acidic residues" evidence="6">
    <location>
        <begin position="454"/>
        <end position="470"/>
    </location>
</feature>
<dbReference type="Gene3D" id="2.30.30.40">
    <property type="entry name" value="SH3 Domains"/>
    <property type="match status" value="3"/>
</dbReference>
<dbReference type="CDD" id="cd11781">
    <property type="entry name" value="SH3_Sorbs_1"/>
    <property type="match status" value="1"/>
</dbReference>
<evidence type="ECO:0000256" key="6">
    <source>
        <dbReference type="SAM" id="MobiDB-lite"/>
    </source>
</evidence>
<dbReference type="SMART" id="SM00326">
    <property type="entry name" value="SH3"/>
    <property type="match status" value="3"/>
</dbReference>
<feature type="region of interest" description="Disordered" evidence="6">
    <location>
        <begin position="131"/>
        <end position="152"/>
    </location>
</feature>
<dbReference type="SMART" id="SM00459">
    <property type="entry name" value="Sorb"/>
    <property type="match status" value="1"/>
</dbReference>
<feature type="domain" description="SH3" evidence="7">
    <location>
        <begin position="845"/>
        <end position="904"/>
    </location>
</feature>
<dbReference type="PANTHER" id="PTHR14167:SF116">
    <property type="entry name" value="CAP, ISOFORM AC"/>
    <property type="match status" value="1"/>
</dbReference>
<dbReference type="GO" id="GO:0070161">
    <property type="term" value="C:anchoring junction"/>
    <property type="evidence" value="ECO:0007669"/>
    <property type="project" value="UniProtKB-SubCell"/>
</dbReference>
<feature type="domain" description="PDZ" evidence="8">
    <location>
        <begin position="1"/>
        <end position="72"/>
    </location>
</feature>
<dbReference type="InterPro" id="IPR036034">
    <property type="entry name" value="PDZ_sf"/>
</dbReference>
<dbReference type="EMBL" id="CAXIEN010000460">
    <property type="protein sequence ID" value="CAL1298379.1"/>
    <property type="molecule type" value="Genomic_DNA"/>
</dbReference>
<keyword evidence="11" id="KW-1185">Reference proteome</keyword>
<comment type="subcellular location">
    <subcellularLocation>
        <location evidence="1">Cell junction</location>
    </subcellularLocation>
</comment>
<evidence type="ECO:0000256" key="3">
    <source>
        <dbReference type="ARBA" id="ARBA00022737"/>
    </source>
</evidence>
<evidence type="ECO:0000256" key="5">
    <source>
        <dbReference type="PROSITE-ProRule" id="PRU00192"/>
    </source>
</evidence>
<dbReference type="AlphaFoldDB" id="A0AAV2BRY0"/>
<feature type="domain" description="SoHo" evidence="9">
    <location>
        <begin position="328"/>
        <end position="390"/>
    </location>
</feature>
<comment type="caution">
    <text evidence="10">The sequence shown here is derived from an EMBL/GenBank/DDBJ whole genome shotgun (WGS) entry which is preliminary data.</text>
</comment>
<dbReference type="SUPFAM" id="SSF50044">
    <property type="entry name" value="SH3-domain"/>
    <property type="match status" value="3"/>
</dbReference>
<organism evidence="10 11">
    <name type="scientific">Larinioides sclopetarius</name>
    <dbReference type="NCBI Taxonomy" id="280406"/>
    <lineage>
        <taxon>Eukaryota</taxon>
        <taxon>Metazoa</taxon>
        <taxon>Ecdysozoa</taxon>
        <taxon>Arthropoda</taxon>
        <taxon>Chelicerata</taxon>
        <taxon>Arachnida</taxon>
        <taxon>Araneae</taxon>
        <taxon>Araneomorphae</taxon>
        <taxon>Entelegynae</taxon>
        <taxon>Araneoidea</taxon>
        <taxon>Araneidae</taxon>
        <taxon>Larinioides</taxon>
    </lineage>
</organism>
<dbReference type="InterPro" id="IPR003127">
    <property type="entry name" value="SoHo_dom"/>
</dbReference>
<dbReference type="InterPro" id="IPR001452">
    <property type="entry name" value="SH3_domain"/>
</dbReference>
<reference evidence="10 11" key="1">
    <citation type="submission" date="2024-04" db="EMBL/GenBank/DDBJ databases">
        <authorList>
            <person name="Rising A."/>
            <person name="Reimegard J."/>
            <person name="Sonavane S."/>
            <person name="Akerstrom W."/>
            <person name="Nylinder S."/>
            <person name="Hedman E."/>
            <person name="Kallberg Y."/>
        </authorList>
    </citation>
    <scope>NUCLEOTIDE SEQUENCE [LARGE SCALE GENOMIC DNA]</scope>
</reference>
<evidence type="ECO:0008006" key="12">
    <source>
        <dbReference type="Google" id="ProtNLM"/>
    </source>
</evidence>
<evidence type="ECO:0000256" key="1">
    <source>
        <dbReference type="ARBA" id="ARBA00004282"/>
    </source>
</evidence>
<dbReference type="PROSITE" id="PS50106">
    <property type="entry name" value="PDZ"/>
    <property type="match status" value="1"/>
</dbReference>
<gene>
    <name evidence="10" type="ORF">LARSCL_LOCUS20819</name>
</gene>
<feature type="compositionally biased region" description="Basic and acidic residues" evidence="6">
    <location>
        <begin position="49"/>
        <end position="58"/>
    </location>
</feature>
<feature type="region of interest" description="Disordered" evidence="6">
    <location>
        <begin position="17"/>
        <end position="88"/>
    </location>
</feature>
<dbReference type="PRINTS" id="PR00499">
    <property type="entry name" value="P67PHOX"/>
</dbReference>
<sequence>MSGGGCFACIVSSRSKESKRKVNSKGREQGLKEGDRVVSVNGQATAEMTHADAQRVIRESSSGIELQIERSTGNPETNGFNSAQNGNMTDGQLVETRLNALDEEANHAVWSPTSKRANLHLNCNLQPQNEMPAQIQPETPPKAANTKEDMKEEEKSPVWQPFGAPYEGPPQFRPIKLGLTQTTITTTLSHNEVPKKKEIEYTEVTKPESPSPSCTEKERTTSPTIGKSISDSPIEPPSTSTAPTIFTKTGWGSHLPPSQSPTITLLQKAREGKITKGAVHIEEKPESTPIPRNAVLIDQKVTVEGDKVHTDSYYAIPTLTTEKTMHDIKTPPKYDGIGPTEYGIPVGLRTGVKEEYASDWYKTMYKSLHRSKFPNDSSKTVHLGGYMSEPEYDRKDKIKSKYATDYRRKPEKSVSYTTEASSDISRINAESNVVRHNTKEVYRVEPRSIAEYEPGKSSLAEKEFQKHEHLGSSPRNPRYQQGLNRRWPNVLLSDGYDSDSTLIRKTGRIPDVDPDQQKAWYKEIQKGGEIPLTGLRKSAPERPAAPTHKYEESEVNIHYRSPVRHLEKEYIEEEELRKIQEDAMRKLYEEERRKKHQQELAEIEMRRHSDFFTPSQKSPIPLNRYDNPFEYSYNSLTTHGFSRGPPPKTMARALYPFTAQTTRELSLNKGDIVYITKQIDKNWYEGEHHGLVGIFPVTYVEIIPNEKAHFQPRKAVEGEALVKYNFRAQTPQELSLFKGEKVVLIRRLDHNWFEGRLGAKKGIFPISYVEVIEEPREFSGTRTISPKPPASPVFSSLISGSPPKTHEGPTFNTGLRPLQSKPPLQLEKSEAKSPLTQSLHIDTYNEPIPYRALYAYKPQNDDELELKEGDTVYVMEKCDDGWYVGTSLRTGLFGTFPGNYVERI</sequence>
<feature type="region of interest" description="Disordered" evidence="6">
    <location>
        <begin position="203"/>
        <end position="240"/>
    </location>
</feature>
<keyword evidence="2 5" id="KW-0728">SH3 domain</keyword>
<feature type="region of interest" description="Disordered" evidence="6">
    <location>
        <begin position="780"/>
        <end position="821"/>
    </location>
</feature>
<feature type="compositionally biased region" description="Basic and acidic residues" evidence="6">
    <location>
        <begin position="25"/>
        <end position="36"/>
    </location>
</feature>
<keyword evidence="4" id="KW-0965">Cell junction</keyword>
<dbReference type="Proteomes" id="UP001497382">
    <property type="component" value="Unassembled WGS sequence"/>
</dbReference>
<dbReference type="Pfam" id="PF00018">
    <property type="entry name" value="SH3_1"/>
    <property type="match status" value="2"/>
</dbReference>
<dbReference type="InterPro" id="IPR036028">
    <property type="entry name" value="SH3-like_dom_sf"/>
</dbReference>
<dbReference type="PRINTS" id="PR00452">
    <property type="entry name" value="SH3DOMAIN"/>
</dbReference>
<evidence type="ECO:0000259" key="7">
    <source>
        <dbReference type="PROSITE" id="PS50002"/>
    </source>
</evidence>
<dbReference type="Pfam" id="PF14604">
    <property type="entry name" value="SH3_9"/>
    <property type="match status" value="1"/>
</dbReference>
<dbReference type="InterPro" id="IPR001478">
    <property type="entry name" value="PDZ"/>
</dbReference>
<evidence type="ECO:0000256" key="4">
    <source>
        <dbReference type="ARBA" id="ARBA00022949"/>
    </source>
</evidence>
<dbReference type="PROSITE" id="PS50831">
    <property type="entry name" value="SOHO"/>
    <property type="match status" value="1"/>
</dbReference>
<name>A0AAV2BRY0_9ARAC</name>
<proteinExistence type="predicted"/>
<protein>
    <recommendedName>
        <fullName evidence="12">Sorbin and SH3 domain-containing protein 1</fullName>
    </recommendedName>
</protein>